<proteinExistence type="predicted"/>
<dbReference type="OrthoDB" id="1273893at2"/>
<name>A0A1M5TFL9_9FLAO</name>
<dbReference type="RefSeq" id="WP_073064222.1">
    <property type="nucleotide sequence ID" value="NZ_FQWT01000004.1"/>
</dbReference>
<dbReference type="InterPro" id="IPR002509">
    <property type="entry name" value="NODB_dom"/>
</dbReference>
<dbReference type="GO" id="GO:0005975">
    <property type="term" value="P:carbohydrate metabolic process"/>
    <property type="evidence" value="ECO:0007669"/>
    <property type="project" value="InterPro"/>
</dbReference>
<dbReference type="Proteomes" id="UP000184047">
    <property type="component" value="Unassembled WGS sequence"/>
</dbReference>
<gene>
    <name evidence="2" type="ORF">SAMN05421866_2948</name>
</gene>
<feature type="domain" description="NodB homology" evidence="1">
    <location>
        <begin position="31"/>
        <end position="88"/>
    </location>
</feature>
<dbReference type="EMBL" id="FQWT01000004">
    <property type="protein sequence ID" value="SHH49153.1"/>
    <property type="molecule type" value="Genomic_DNA"/>
</dbReference>
<dbReference type="AlphaFoldDB" id="A0A1M5TFL9"/>
<accession>A0A1M5TFL9</accession>
<dbReference type="Pfam" id="PF01522">
    <property type="entry name" value="Polysacc_deac_1"/>
    <property type="match status" value="1"/>
</dbReference>
<evidence type="ECO:0000313" key="2">
    <source>
        <dbReference type="EMBL" id="SHH49153.1"/>
    </source>
</evidence>
<dbReference type="GO" id="GO:0016810">
    <property type="term" value="F:hydrolase activity, acting on carbon-nitrogen (but not peptide) bonds"/>
    <property type="evidence" value="ECO:0007669"/>
    <property type="project" value="InterPro"/>
</dbReference>
<dbReference type="Gene3D" id="3.20.20.370">
    <property type="entry name" value="Glycoside hydrolase/deacetylase"/>
    <property type="match status" value="1"/>
</dbReference>
<evidence type="ECO:0000313" key="3">
    <source>
        <dbReference type="Proteomes" id="UP000184047"/>
    </source>
</evidence>
<dbReference type="STRING" id="421058.SAMN05421866_2948"/>
<protein>
    <submittedName>
        <fullName evidence="2">Polysaccharide deacetylase</fullName>
    </submittedName>
</protein>
<dbReference type="InterPro" id="IPR011330">
    <property type="entry name" value="Glyco_hydro/deAcase_b/a-brl"/>
</dbReference>
<sequence>MILLTFNILNIEAEAKKSSEISDVGRLKIAEDNTKAILRILDIHDIKASFFVEISIAEKLQNLIKAISSKGHEIAFYNKSSNLQEIENVKKNIQDLLEKQIRGIRQKDVKLPQENLKSLEFNYVSNIDNADILFPFKRLKRDTEIIEEDGLSIVPESISPYSQLPYNDFVFQILPMKYYQNMVFETLKKDDFVLIYLNSWQFTDFKKYKFDIPFYRSLFSGKKMEDKLEALLTWIDENDMATSRMKDYIF</sequence>
<dbReference type="eggNOG" id="COG0726">
    <property type="taxonomic scope" value="Bacteria"/>
</dbReference>
<keyword evidence="3" id="KW-1185">Reference proteome</keyword>
<dbReference type="SUPFAM" id="SSF88713">
    <property type="entry name" value="Glycoside hydrolase/deacetylase"/>
    <property type="match status" value="1"/>
</dbReference>
<evidence type="ECO:0000259" key="1">
    <source>
        <dbReference type="Pfam" id="PF01522"/>
    </source>
</evidence>
<reference evidence="3" key="1">
    <citation type="submission" date="2016-11" db="EMBL/GenBank/DDBJ databases">
        <authorList>
            <person name="Varghese N."/>
            <person name="Submissions S."/>
        </authorList>
    </citation>
    <scope>NUCLEOTIDE SEQUENCE [LARGE SCALE GENOMIC DNA]</scope>
    <source>
        <strain evidence="3">DSM 19055</strain>
    </source>
</reference>
<organism evidence="2 3">
    <name type="scientific">Chryseobacterium oranimense</name>
    <dbReference type="NCBI Taxonomy" id="421058"/>
    <lineage>
        <taxon>Bacteria</taxon>
        <taxon>Pseudomonadati</taxon>
        <taxon>Bacteroidota</taxon>
        <taxon>Flavobacteriia</taxon>
        <taxon>Flavobacteriales</taxon>
        <taxon>Weeksellaceae</taxon>
        <taxon>Chryseobacterium group</taxon>
        <taxon>Chryseobacterium</taxon>
    </lineage>
</organism>